<accession>A0ABP8D3K0</accession>
<name>A0ABP8D3K0_9ACTN</name>
<dbReference type="RefSeq" id="WP_380136523.1">
    <property type="nucleotide sequence ID" value="NZ_BAABAT010000003.1"/>
</dbReference>
<gene>
    <name evidence="1" type="ORF">GCM10022255_018250</name>
</gene>
<evidence type="ECO:0000313" key="2">
    <source>
        <dbReference type="Proteomes" id="UP001500620"/>
    </source>
</evidence>
<evidence type="ECO:0000313" key="1">
    <source>
        <dbReference type="EMBL" id="GAA4246553.1"/>
    </source>
</evidence>
<proteinExistence type="predicted"/>
<comment type="caution">
    <text evidence="1">The sequence shown here is derived from an EMBL/GenBank/DDBJ whole genome shotgun (WGS) entry which is preliminary data.</text>
</comment>
<dbReference type="InterPro" id="IPR012337">
    <property type="entry name" value="RNaseH-like_sf"/>
</dbReference>
<dbReference type="Proteomes" id="UP001500620">
    <property type="component" value="Unassembled WGS sequence"/>
</dbReference>
<protein>
    <recommendedName>
        <fullName evidence="3">NurA domain-containing protein</fullName>
    </recommendedName>
</protein>
<evidence type="ECO:0008006" key="3">
    <source>
        <dbReference type="Google" id="ProtNLM"/>
    </source>
</evidence>
<sequence>MKLHVDAWDPAYGLSFEASAADGPQAPSSAQIQADVELPESAWRPVDPPAGLAAPGTVLIVDGVQRIDARVWITDDEGTTHPGVAASYAAGVVRCDLGRGAAQVATTRIERGLFTPVPDLPPIVAGNIRYPGRRVSRGEPKDLALGVQRHMRALEVGVSGEERTDGDLLIVDGPLQERAHLPRALGYIKTHRVEYLPAELTAVVTALRGGQRTPVFGLGTSWHRFAWYLRLPGPSGAPWSGIVRAECSADLTTGDAVALAHLSAVTLPRFASQAYKDPRAPQNLVPIAGLERKLRAMLGDPRLLHRALARIAA</sequence>
<dbReference type="EMBL" id="BAABAT010000003">
    <property type="protein sequence ID" value="GAA4246553.1"/>
    <property type="molecule type" value="Genomic_DNA"/>
</dbReference>
<reference evidence="2" key="1">
    <citation type="journal article" date="2019" name="Int. J. Syst. Evol. Microbiol.">
        <title>The Global Catalogue of Microorganisms (GCM) 10K type strain sequencing project: providing services to taxonomists for standard genome sequencing and annotation.</title>
        <authorList>
            <consortium name="The Broad Institute Genomics Platform"/>
            <consortium name="The Broad Institute Genome Sequencing Center for Infectious Disease"/>
            <person name="Wu L."/>
            <person name="Ma J."/>
        </authorList>
    </citation>
    <scope>NUCLEOTIDE SEQUENCE [LARGE SCALE GENOMIC DNA]</scope>
    <source>
        <strain evidence="2">JCM 17441</strain>
    </source>
</reference>
<dbReference type="SUPFAM" id="SSF53098">
    <property type="entry name" value="Ribonuclease H-like"/>
    <property type="match status" value="1"/>
</dbReference>
<keyword evidence="2" id="KW-1185">Reference proteome</keyword>
<organism evidence="1 2">
    <name type="scientific">Dactylosporangium darangshiense</name>
    <dbReference type="NCBI Taxonomy" id="579108"/>
    <lineage>
        <taxon>Bacteria</taxon>
        <taxon>Bacillati</taxon>
        <taxon>Actinomycetota</taxon>
        <taxon>Actinomycetes</taxon>
        <taxon>Micromonosporales</taxon>
        <taxon>Micromonosporaceae</taxon>
        <taxon>Dactylosporangium</taxon>
    </lineage>
</organism>